<keyword evidence="1" id="KW-0812">Transmembrane</keyword>
<gene>
    <name evidence="2" type="ORF">COCCADRAFT_81646</name>
</gene>
<evidence type="ECO:0000256" key="1">
    <source>
        <dbReference type="SAM" id="Phobius"/>
    </source>
</evidence>
<feature type="transmembrane region" description="Helical" evidence="1">
    <location>
        <begin position="60"/>
        <end position="84"/>
    </location>
</feature>
<dbReference type="AlphaFoldDB" id="W6YN11"/>
<name>W6YN11_COCC2</name>
<sequence length="91" mass="10164">LICVTCEYKRGKVSCQYIPKKSSLVILEDLLYTIRAFCCSSDLDAADICSSERCRSSALISFLVGRCLLLRIALLMMLAAQLVLKRSNRAQ</sequence>
<accession>W6YN11</accession>
<dbReference type="Proteomes" id="UP000053841">
    <property type="component" value="Unassembled WGS sequence"/>
</dbReference>
<dbReference type="KEGG" id="bze:COCCADRAFT_81646"/>
<feature type="non-terminal residue" evidence="2">
    <location>
        <position position="1"/>
    </location>
</feature>
<dbReference type="EMBL" id="KI964539">
    <property type="protein sequence ID" value="EUC38903.1"/>
    <property type="molecule type" value="Genomic_DNA"/>
</dbReference>
<keyword evidence="3" id="KW-1185">Reference proteome</keyword>
<proteinExistence type="predicted"/>
<keyword evidence="1" id="KW-0472">Membrane</keyword>
<evidence type="ECO:0000313" key="3">
    <source>
        <dbReference type="Proteomes" id="UP000053841"/>
    </source>
</evidence>
<protein>
    <submittedName>
        <fullName evidence="2">Uncharacterized protein</fullName>
    </submittedName>
</protein>
<reference evidence="2 3" key="1">
    <citation type="journal article" date="2013" name="PLoS Genet.">
        <title>Comparative genome structure, secondary metabolite, and effector coding capacity across Cochliobolus pathogens.</title>
        <authorList>
            <person name="Condon B.J."/>
            <person name="Leng Y."/>
            <person name="Wu D."/>
            <person name="Bushley K.E."/>
            <person name="Ohm R.A."/>
            <person name="Otillar R."/>
            <person name="Martin J."/>
            <person name="Schackwitz W."/>
            <person name="Grimwood J."/>
            <person name="MohdZainudin N."/>
            <person name="Xue C."/>
            <person name="Wang R."/>
            <person name="Manning V.A."/>
            <person name="Dhillon B."/>
            <person name="Tu Z.J."/>
            <person name="Steffenson B.J."/>
            <person name="Salamov A."/>
            <person name="Sun H."/>
            <person name="Lowry S."/>
            <person name="LaButti K."/>
            <person name="Han J."/>
            <person name="Copeland A."/>
            <person name="Lindquist E."/>
            <person name="Barry K."/>
            <person name="Schmutz J."/>
            <person name="Baker S.E."/>
            <person name="Ciuffetti L.M."/>
            <person name="Grigoriev I.V."/>
            <person name="Zhong S."/>
            <person name="Turgeon B.G."/>
        </authorList>
    </citation>
    <scope>NUCLEOTIDE SEQUENCE [LARGE SCALE GENOMIC DNA]</scope>
    <source>
        <strain evidence="2 3">26-R-13</strain>
    </source>
</reference>
<evidence type="ECO:0000313" key="2">
    <source>
        <dbReference type="EMBL" id="EUC38903.1"/>
    </source>
</evidence>
<dbReference type="HOGENOM" id="CLU_2426690_0_0_1"/>
<keyword evidence="1" id="KW-1133">Transmembrane helix</keyword>
<dbReference type="RefSeq" id="XP_007706743.1">
    <property type="nucleotide sequence ID" value="XM_007708553.1"/>
</dbReference>
<organism evidence="2 3">
    <name type="scientific">Cochliobolus carbonum (strain 26-R-13)</name>
    <name type="common">Maize leaf spot fungus</name>
    <name type="synonym">Bipolaris zeicola</name>
    <dbReference type="NCBI Taxonomy" id="930089"/>
    <lineage>
        <taxon>Eukaryota</taxon>
        <taxon>Fungi</taxon>
        <taxon>Dikarya</taxon>
        <taxon>Ascomycota</taxon>
        <taxon>Pezizomycotina</taxon>
        <taxon>Dothideomycetes</taxon>
        <taxon>Pleosporomycetidae</taxon>
        <taxon>Pleosporales</taxon>
        <taxon>Pleosporineae</taxon>
        <taxon>Pleosporaceae</taxon>
        <taxon>Bipolaris</taxon>
    </lineage>
</organism>
<dbReference type="GeneID" id="19151216"/>